<evidence type="ECO:0000313" key="6">
    <source>
        <dbReference type="Proteomes" id="UP001601059"/>
    </source>
</evidence>
<dbReference type="EMBL" id="JBIACK010000001">
    <property type="protein sequence ID" value="MFE8699290.1"/>
    <property type="molecule type" value="Genomic_DNA"/>
</dbReference>
<gene>
    <name evidence="5" type="ORF">ACFYKX_01500</name>
</gene>
<dbReference type="InterPro" id="IPR023210">
    <property type="entry name" value="NADP_OxRdtase_dom"/>
</dbReference>
<keyword evidence="3" id="KW-0560">Oxidoreductase</keyword>
<evidence type="ECO:0000256" key="3">
    <source>
        <dbReference type="ARBA" id="ARBA00023002"/>
    </source>
</evidence>
<dbReference type="Proteomes" id="UP001601059">
    <property type="component" value="Unassembled WGS sequence"/>
</dbReference>
<dbReference type="SUPFAM" id="SSF51430">
    <property type="entry name" value="NAD(P)-linked oxidoreductase"/>
    <property type="match status" value="1"/>
</dbReference>
<proteinExistence type="inferred from homology"/>
<reference evidence="5 6" key="1">
    <citation type="submission" date="2024-08" db="EMBL/GenBank/DDBJ databases">
        <title>Two novel Cytobacillus novel species.</title>
        <authorList>
            <person name="Liu G."/>
        </authorList>
    </citation>
    <scope>NUCLEOTIDE SEQUENCE [LARGE SCALE GENOMIC DNA]</scope>
    <source>
        <strain evidence="5 6">FJAT-54145</strain>
    </source>
</reference>
<sequence>MNYRGLGRSGLKVSELGLGTYLTFGEKLTEKESISIIQKAFENGINFFDTANVYQGGLAEEILGRALKSIPRLSTVIGTKAYFRVGDGPNDKGLSRKHIIEQAHKSLKRLDTDYIDVFYCHSFDKNTPIEETLRAIDDLIRQGTVLYAGVSNWSAEQINEAIRIADQKLLDRIIVSQCEYSLLKRGIEKEMIPASEKLGVSQVVFSPLAQGILTGKYNNGTSENSRANQQGVNKFFHQLYTKENMDVVKNLDEIANQYDFSLSELAILWVLRKKNVASAIMGISSVRQLELNLKAVRKTLNKTVIEEVEKVLAQRISLR</sequence>
<dbReference type="PANTHER" id="PTHR43150">
    <property type="entry name" value="HYPERKINETIC, ISOFORM M"/>
    <property type="match status" value="1"/>
</dbReference>
<comment type="caution">
    <text evidence="5">The sequence shown here is derived from an EMBL/GenBank/DDBJ whole genome shotgun (WGS) entry which is preliminary data.</text>
</comment>
<dbReference type="InterPro" id="IPR036812">
    <property type="entry name" value="NAD(P)_OxRdtase_dom_sf"/>
</dbReference>
<feature type="domain" description="NADP-dependent oxidoreductase" evidence="4">
    <location>
        <begin position="15"/>
        <end position="312"/>
    </location>
</feature>
<evidence type="ECO:0000313" key="5">
    <source>
        <dbReference type="EMBL" id="MFE8699290.1"/>
    </source>
</evidence>
<dbReference type="Gene3D" id="3.20.20.100">
    <property type="entry name" value="NADP-dependent oxidoreductase domain"/>
    <property type="match status" value="1"/>
</dbReference>
<dbReference type="CDD" id="cd19074">
    <property type="entry name" value="Aldo_ket_red_shaker-like"/>
    <property type="match status" value="1"/>
</dbReference>
<keyword evidence="6" id="KW-1185">Reference proteome</keyword>
<accession>A0ABW6K7M9</accession>
<evidence type="ECO:0000259" key="4">
    <source>
        <dbReference type="Pfam" id="PF00248"/>
    </source>
</evidence>
<name>A0ABW6K7M9_9BACI</name>
<evidence type="ECO:0000256" key="2">
    <source>
        <dbReference type="ARBA" id="ARBA00022857"/>
    </source>
</evidence>
<dbReference type="RefSeq" id="WP_389357370.1">
    <property type="nucleotide sequence ID" value="NZ_JBIACK010000001.1"/>
</dbReference>
<dbReference type="Pfam" id="PF00248">
    <property type="entry name" value="Aldo_ket_red"/>
    <property type="match status" value="1"/>
</dbReference>
<dbReference type="PANTHER" id="PTHR43150:SF2">
    <property type="entry name" value="HYPERKINETIC, ISOFORM M"/>
    <property type="match status" value="1"/>
</dbReference>
<organism evidence="5 6">
    <name type="scientific">Cytobacillus spartinae</name>
    <dbReference type="NCBI Taxonomy" id="3299023"/>
    <lineage>
        <taxon>Bacteria</taxon>
        <taxon>Bacillati</taxon>
        <taxon>Bacillota</taxon>
        <taxon>Bacilli</taxon>
        <taxon>Bacillales</taxon>
        <taxon>Bacillaceae</taxon>
        <taxon>Cytobacillus</taxon>
    </lineage>
</organism>
<evidence type="ECO:0000256" key="1">
    <source>
        <dbReference type="ARBA" id="ARBA00006515"/>
    </source>
</evidence>
<comment type="similarity">
    <text evidence="1">Belongs to the shaker potassium channel beta subunit family.</text>
</comment>
<protein>
    <submittedName>
        <fullName evidence="5">Aldo/keto reductase family protein</fullName>
    </submittedName>
</protein>
<dbReference type="InterPro" id="IPR005399">
    <property type="entry name" value="K_chnl_volt-dep_bsu_KCNAB-rel"/>
</dbReference>
<keyword evidence="2" id="KW-0521">NADP</keyword>